<evidence type="ECO:0000313" key="10">
    <source>
        <dbReference type="Proteomes" id="UP000076727"/>
    </source>
</evidence>
<dbReference type="Gene3D" id="1.25.40.90">
    <property type="match status" value="1"/>
</dbReference>
<comment type="similarity">
    <text evidence="2">Belongs to the epsin family.</text>
</comment>
<keyword evidence="6" id="KW-0175">Coiled coil</keyword>
<dbReference type="InterPro" id="IPR008942">
    <property type="entry name" value="ENTH_VHS"/>
</dbReference>
<dbReference type="PROSITE" id="PS50330">
    <property type="entry name" value="UIM"/>
    <property type="match status" value="1"/>
</dbReference>
<dbReference type="GO" id="GO:0030276">
    <property type="term" value="F:clathrin binding"/>
    <property type="evidence" value="ECO:0007669"/>
    <property type="project" value="TreeGrafter"/>
</dbReference>
<feature type="compositionally biased region" description="Polar residues" evidence="7">
    <location>
        <begin position="490"/>
        <end position="504"/>
    </location>
</feature>
<dbReference type="InterPro" id="IPR013809">
    <property type="entry name" value="ENTH"/>
</dbReference>
<comment type="subcellular location">
    <subcellularLocation>
        <location evidence="1">Cytoplasm</location>
    </subcellularLocation>
</comment>
<dbReference type="PANTHER" id="PTHR12276">
    <property type="entry name" value="EPSIN/ENT-RELATED"/>
    <property type="match status" value="1"/>
</dbReference>
<evidence type="ECO:0000256" key="7">
    <source>
        <dbReference type="SAM" id="MobiDB-lite"/>
    </source>
</evidence>
<evidence type="ECO:0000259" key="8">
    <source>
        <dbReference type="PROSITE" id="PS50942"/>
    </source>
</evidence>
<dbReference type="SMART" id="SM00726">
    <property type="entry name" value="UIM"/>
    <property type="match status" value="2"/>
</dbReference>
<dbReference type="SUPFAM" id="SSF48464">
    <property type="entry name" value="ENTH/VHS domain"/>
    <property type="match status" value="1"/>
</dbReference>
<feature type="region of interest" description="Disordered" evidence="7">
    <location>
        <begin position="149"/>
        <end position="231"/>
    </location>
</feature>
<dbReference type="GO" id="GO:0005886">
    <property type="term" value="C:plasma membrane"/>
    <property type="evidence" value="ECO:0007669"/>
    <property type="project" value="TreeGrafter"/>
</dbReference>
<feature type="region of interest" description="Disordered" evidence="7">
    <location>
        <begin position="409"/>
        <end position="445"/>
    </location>
</feature>
<dbReference type="GO" id="GO:0005543">
    <property type="term" value="F:phospholipid binding"/>
    <property type="evidence" value="ECO:0007669"/>
    <property type="project" value="TreeGrafter"/>
</dbReference>
<protein>
    <submittedName>
        <fullName evidence="9">ENTH-domain-containing protein</fullName>
    </submittedName>
</protein>
<keyword evidence="5" id="KW-0446">Lipid-binding</keyword>
<evidence type="ECO:0000256" key="4">
    <source>
        <dbReference type="ARBA" id="ARBA00022553"/>
    </source>
</evidence>
<keyword evidence="10" id="KW-1185">Reference proteome</keyword>
<evidence type="ECO:0000256" key="6">
    <source>
        <dbReference type="SAM" id="Coils"/>
    </source>
</evidence>
<name>A0A165KEQ8_9APHY</name>
<proteinExistence type="inferred from homology"/>
<feature type="domain" description="ENTH" evidence="8">
    <location>
        <begin position="17"/>
        <end position="149"/>
    </location>
</feature>
<feature type="compositionally biased region" description="Basic and acidic residues" evidence="7">
    <location>
        <begin position="158"/>
        <end position="167"/>
    </location>
</feature>
<dbReference type="SMART" id="SM00273">
    <property type="entry name" value="ENTH"/>
    <property type="match status" value="1"/>
</dbReference>
<accession>A0A165KEQ8</accession>
<dbReference type="GO" id="GO:0006897">
    <property type="term" value="P:endocytosis"/>
    <property type="evidence" value="ECO:0007669"/>
    <property type="project" value="TreeGrafter"/>
</dbReference>
<dbReference type="Proteomes" id="UP000076727">
    <property type="component" value="Unassembled WGS sequence"/>
</dbReference>
<reference evidence="9 10" key="1">
    <citation type="journal article" date="2016" name="Mol. Biol. Evol.">
        <title>Comparative Genomics of Early-Diverging Mushroom-Forming Fungi Provides Insights into the Origins of Lignocellulose Decay Capabilities.</title>
        <authorList>
            <person name="Nagy L.G."/>
            <person name="Riley R."/>
            <person name="Tritt A."/>
            <person name="Adam C."/>
            <person name="Daum C."/>
            <person name="Floudas D."/>
            <person name="Sun H."/>
            <person name="Yadav J.S."/>
            <person name="Pangilinan J."/>
            <person name="Larsson K.H."/>
            <person name="Matsuura K."/>
            <person name="Barry K."/>
            <person name="Labutti K."/>
            <person name="Kuo R."/>
            <person name="Ohm R.A."/>
            <person name="Bhattacharya S.S."/>
            <person name="Shirouzu T."/>
            <person name="Yoshinaga Y."/>
            <person name="Martin F.M."/>
            <person name="Grigoriev I.V."/>
            <person name="Hibbett D.S."/>
        </authorList>
    </citation>
    <scope>NUCLEOTIDE SEQUENCE [LARGE SCALE GENOMIC DNA]</scope>
    <source>
        <strain evidence="9 10">L-15889</strain>
    </source>
</reference>
<feature type="compositionally biased region" description="Basic and acidic residues" evidence="7">
    <location>
        <begin position="410"/>
        <end position="423"/>
    </location>
</feature>
<feature type="compositionally biased region" description="Basic and acidic residues" evidence="7">
    <location>
        <begin position="193"/>
        <end position="231"/>
    </location>
</feature>
<sequence>MSTLSHYGKGALRVAKNYTKGYSHTQAKVRDATSNDPWPPSGRQMHEIAQLTYNQEDFVDIMEILDKRLNDKGKNWRHVFKCLTLIDYLLHTGSENVILYFKENLYIVKTLREFQYIDEEGKDQGANVRQKAKGIVSLLQDEARLRHERRTRAQMYDRMSRARRSDDSDVTDDESSRRRSRFPTSRSSGDEDDVRRALEESKREAERRRQTAEDRDLQRALELSKEDEEKRKKSLEDANLILFDDMGQPHSVQQPPTAQLVDATLPLQYVATGIQPQYTAMPLQAQYTSFNPYQQQAEQELLAAQFAQQQAEWLAMQQAQEMQVMQQAQLQAQQEEWMRQQAALQAQAQAQQLVMPQPTSMRIGSNNPFAAPQSAPPSQQTFSSSPPLSGPVSFNLTGSYANRHNSLLRENARSPPTHERRAVSEAGTAAAGPSGRQARTGADGQHSRLASLLANRGEDGIDTFGNVGNLRFAATEAGRIVAQRTGHASHNPFLQQDGLQQNGPAQEGAL</sequence>
<dbReference type="STRING" id="1314783.A0A165KEQ8"/>
<feature type="region of interest" description="Disordered" evidence="7">
    <location>
        <begin position="359"/>
        <end position="397"/>
    </location>
</feature>
<feature type="compositionally biased region" description="Low complexity" evidence="7">
    <location>
        <begin position="365"/>
        <end position="387"/>
    </location>
</feature>
<evidence type="ECO:0000256" key="1">
    <source>
        <dbReference type="ARBA" id="ARBA00004496"/>
    </source>
</evidence>
<dbReference type="CDD" id="cd16991">
    <property type="entry name" value="ENTH_Ent1_Ent2"/>
    <property type="match status" value="1"/>
</dbReference>
<dbReference type="Pfam" id="PF01417">
    <property type="entry name" value="ENTH"/>
    <property type="match status" value="1"/>
</dbReference>
<dbReference type="InterPro" id="IPR003903">
    <property type="entry name" value="UIM_dom"/>
</dbReference>
<organism evidence="9 10">
    <name type="scientific">Daedalea quercina L-15889</name>
    <dbReference type="NCBI Taxonomy" id="1314783"/>
    <lineage>
        <taxon>Eukaryota</taxon>
        <taxon>Fungi</taxon>
        <taxon>Dikarya</taxon>
        <taxon>Basidiomycota</taxon>
        <taxon>Agaricomycotina</taxon>
        <taxon>Agaricomycetes</taxon>
        <taxon>Polyporales</taxon>
        <taxon>Fomitopsis</taxon>
    </lineage>
</organism>
<dbReference type="GO" id="GO:0030125">
    <property type="term" value="C:clathrin vesicle coat"/>
    <property type="evidence" value="ECO:0007669"/>
    <property type="project" value="TreeGrafter"/>
</dbReference>
<feature type="coiled-coil region" evidence="6">
    <location>
        <begin position="316"/>
        <end position="347"/>
    </location>
</feature>
<dbReference type="PROSITE" id="PS50942">
    <property type="entry name" value="ENTH"/>
    <property type="match status" value="1"/>
</dbReference>
<dbReference type="FunFam" id="1.25.40.90:FF:000006">
    <property type="entry name" value="Clathrin interactor 1"/>
    <property type="match status" value="1"/>
</dbReference>
<dbReference type="GO" id="GO:0005768">
    <property type="term" value="C:endosome"/>
    <property type="evidence" value="ECO:0007669"/>
    <property type="project" value="TreeGrafter"/>
</dbReference>
<dbReference type="EMBL" id="KV429328">
    <property type="protein sequence ID" value="KZT63040.1"/>
    <property type="molecule type" value="Genomic_DNA"/>
</dbReference>
<dbReference type="GO" id="GO:0007015">
    <property type="term" value="P:actin filament organization"/>
    <property type="evidence" value="ECO:0007669"/>
    <property type="project" value="TreeGrafter"/>
</dbReference>
<feature type="region of interest" description="Disordered" evidence="7">
    <location>
        <begin position="490"/>
        <end position="510"/>
    </location>
</feature>
<dbReference type="OrthoDB" id="4033880at2759"/>
<dbReference type="AlphaFoldDB" id="A0A165KEQ8"/>
<evidence type="ECO:0000256" key="3">
    <source>
        <dbReference type="ARBA" id="ARBA00022490"/>
    </source>
</evidence>
<gene>
    <name evidence="9" type="ORF">DAEQUDRAFT_815853</name>
</gene>
<evidence type="ECO:0000313" key="9">
    <source>
        <dbReference type="EMBL" id="KZT63040.1"/>
    </source>
</evidence>
<keyword evidence="4" id="KW-0597">Phosphoprotein</keyword>
<dbReference type="PANTHER" id="PTHR12276:SF110">
    <property type="entry name" value="EPSIN-1-RELATED"/>
    <property type="match status" value="1"/>
</dbReference>
<evidence type="ECO:0000256" key="5">
    <source>
        <dbReference type="ARBA" id="ARBA00023121"/>
    </source>
</evidence>
<keyword evidence="3" id="KW-0963">Cytoplasm</keyword>
<feature type="non-terminal residue" evidence="9">
    <location>
        <position position="510"/>
    </location>
</feature>
<evidence type="ECO:0000256" key="2">
    <source>
        <dbReference type="ARBA" id="ARBA00010130"/>
    </source>
</evidence>